<dbReference type="SUPFAM" id="SSF53335">
    <property type="entry name" value="S-adenosyl-L-methionine-dependent methyltransferases"/>
    <property type="match status" value="1"/>
</dbReference>
<dbReference type="InterPro" id="IPR002935">
    <property type="entry name" value="SAM_O-MeTrfase"/>
</dbReference>
<reference evidence="4 5" key="1">
    <citation type="submission" date="2023-06" db="EMBL/GenBank/DDBJ databases">
        <title>Novel species in genus Planococcus.</title>
        <authorList>
            <person name="Ning S."/>
        </authorList>
    </citation>
    <scope>NUCLEOTIDE SEQUENCE [LARGE SCALE GENOMIC DNA]</scope>
    <source>
        <strain evidence="4 5">N028</strain>
    </source>
</reference>
<dbReference type="Gene3D" id="3.40.50.150">
    <property type="entry name" value="Vaccinia Virus protein VP39"/>
    <property type="match status" value="1"/>
</dbReference>
<evidence type="ECO:0000256" key="1">
    <source>
        <dbReference type="ARBA" id="ARBA00022603"/>
    </source>
</evidence>
<dbReference type="GO" id="GO:0008168">
    <property type="term" value="F:methyltransferase activity"/>
    <property type="evidence" value="ECO:0007669"/>
    <property type="project" value="UniProtKB-KW"/>
</dbReference>
<keyword evidence="2 4" id="KW-0808">Transferase</keyword>
<evidence type="ECO:0000256" key="2">
    <source>
        <dbReference type="ARBA" id="ARBA00022679"/>
    </source>
</evidence>
<keyword evidence="1 4" id="KW-0489">Methyltransferase</keyword>
<dbReference type="CDD" id="cd02440">
    <property type="entry name" value="AdoMet_MTases"/>
    <property type="match status" value="1"/>
</dbReference>
<proteinExistence type="predicted"/>
<accession>A0ABT8MXN6</accession>
<dbReference type="InterPro" id="IPR029063">
    <property type="entry name" value="SAM-dependent_MTases_sf"/>
</dbReference>
<dbReference type="GO" id="GO:0032259">
    <property type="term" value="P:methylation"/>
    <property type="evidence" value="ECO:0007669"/>
    <property type="project" value="UniProtKB-KW"/>
</dbReference>
<gene>
    <name evidence="4" type="ORF">QWY14_01310</name>
</gene>
<dbReference type="Proteomes" id="UP001172055">
    <property type="component" value="Unassembled WGS sequence"/>
</dbReference>
<dbReference type="PROSITE" id="PS51682">
    <property type="entry name" value="SAM_OMT_I"/>
    <property type="match status" value="1"/>
</dbReference>
<keyword evidence="3" id="KW-0949">S-adenosyl-L-methionine</keyword>
<dbReference type="EC" id="2.1.1.-" evidence="4"/>
<comment type="caution">
    <text evidence="4">The sequence shown here is derived from an EMBL/GenBank/DDBJ whole genome shotgun (WGS) entry which is preliminary data.</text>
</comment>
<name>A0ABT8MXN6_9BACL</name>
<organism evidence="4 5">
    <name type="scientific">Planococcus shixiaomingii</name>
    <dbReference type="NCBI Taxonomy" id="3058393"/>
    <lineage>
        <taxon>Bacteria</taxon>
        <taxon>Bacillati</taxon>
        <taxon>Bacillota</taxon>
        <taxon>Bacilli</taxon>
        <taxon>Bacillales</taxon>
        <taxon>Caryophanaceae</taxon>
        <taxon>Planococcus</taxon>
    </lineage>
</organism>
<keyword evidence="5" id="KW-1185">Reference proteome</keyword>
<dbReference type="PANTHER" id="PTHR10509">
    <property type="entry name" value="O-METHYLTRANSFERASE-RELATED"/>
    <property type="match status" value="1"/>
</dbReference>
<evidence type="ECO:0000256" key="3">
    <source>
        <dbReference type="ARBA" id="ARBA00022691"/>
    </source>
</evidence>
<dbReference type="InterPro" id="IPR050362">
    <property type="entry name" value="Cation-dep_OMT"/>
</dbReference>
<protein>
    <submittedName>
        <fullName evidence="4">O-methyltransferase</fullName>
        <ecNumber evidence="4">2.1.1.-</ecNumber>
    </submittedName>
</protein>
<evidence type="ECO:0000313" key="5">
    <source>
        <dbReference type="Proteomes" id="UP001172055"/>
    </source>
</evidence>
<dbReference type="RefSeq" id="WP_301722394.1">
    <property type="nucleotide sequence ID" value="NZ_JAUJWV010000001.1"/>
</dbReference>
<dbReference type="EMBL" id="JAUJWV010000001">
    <property type="protein sequence ID" value="MDN7240402.1"/>
    <property type="molecule type" value="Genomic_DNA"/>
</dbReference>
<sequence>MTNEHVAATLQSIKTYAEQHHVPIMEDQGIEFLLQLLRDQKPATLLEIGSAIGFSAIKAAEALPDCQIDTIERDDERYDKAVEFIGKAGLQQQIRIFHADALEFNVDELNHSYDAIFIDAAKGQYDRFFEKYGPLLAVGGILYCDNMKMHGMAEQDLTEVPRRKRTMIRNIKQFKEKMMGHPDFDTELLEAGDGIMVCKKKNIV</sequence>
<dbReference type="Pfam" id="PF01596">
    <property type="entry name" value="Methyltransf_3"/>
    <property type="match status" value="1"/>
</dbReference>
<dbReference type="PANTHER" id="PTHR10509:SF14">
    <property type="entry name" value="CAFFEOYL-COA O-METHYLTRANSFERASE 3-RELATED"/>
    <property type="match status" value="1"/>
</dbReference>
<evidence type="ECO:0000313" key="4">
    <source>
        <dbReference type="EMBL" id="MDN7240402.1"/>
    </source>
</evidence>